<dbReference type="PANTHER" id="PTHR12526:SF630">
    <property type="entry name" value="GLYCOSYLTRANSFERASE"/>
    <property type="match status" value="1"/>
</dbReference>
<protein>
    <submittedName>
        <fullName evidence="2">Glycosyltransferase</fullName>
    </submittedName>
</protein>
<sequence>MKKSILISVYDLEIGGIERSLINMLEAFDYERYEVDLLVFRHQGDFMEMIPRDVNLLPEKKPYTVLRKSLRECLADGSYLAAGVRLISKAIARGRAARRKLNEGPGYIQMQWEARLSSYYFPRLPKTYDLVISNGWPHDIALKKVKARKKLAWIHTDYSKLEIDNRLDLKVWREFDYIASISNDCTASFISTYPELRPKIVQIENIISPEFIRKMSQAEDAPEVADMFNVVSVGRLSYVKGYDMAVQALRTLHDRGMTGIRWYVIGYGGYERELRELIARNGLQESFILLGKKINPYPYINRCDVYVQPSRYEGKAVTITEAQILGKPVIITNYPTAPSQVTDGVDGTICELSPDGIAEAIQTLYHSREKRNVLIHNLKDRDYSNRGELNKLYELIPS</sequence>
<feature type="domain" description="Glycosyl transferase family 1" evidence="1">
    <location>
        <begin position="229"/>
        <end position="379"/>
    </location>
</feature>
<keyword evidence="3" id="KW-1185">Reference proteome</keyword>
<dbReference type="Proteomes" id="UP000480151">
    <property type="component" value="Unassembled WGS sequence"/>
</dbReference>
<dbReference type="RefSeq" id="WP_165104066.1">
    <property type="nucleotide sequence ID" value="NZ_JAAKGU010000020.1"/>
</dbReference>
<name>A0A6M1PPI7_9BACL</name>
<keyword evidence="2" id="KW-0808">Transferase</keyword>
<evidence type="ECO:0000313" key="2">
    <source>
        <dbReference type="EMBL" id="NGM85589.1"/>
    </source>
</evidence>
<gene>
    <name evidence="2" type="ORF">G5B47_24630</name>
</gene>
<organism evidence="2 3">
    <name type="scientific">Paenibacillus apii</name>
    <dbReference type="NCBI Taxonomy" id="1850370"/>
    <lineage>
        <taxon>Bacteria</taxon>
        <taxon>Bacillati</taxon>
        <taxon>Bacillota</taxon>
        <taxon>Bacilli</taxon>
        <taxon>Bacillales</taxon>
        <taxon>Paenibacillaceae</taxon>
        <taxon>Paenibacillus</taxon>
    </lineage>
</organism>
<dbReference type="PANTHER" id="PTHR12526">
    <property type="entry name" value="GLYCOSYLTRANSFERASE"/>
    <property type="match status" value="1"/>
</dbReference>
<dbReference type="SUPFAM" id="SSF53756">
    <property type="entry name" value="UDP-Glycosyltransferase/glycogen phosphorylase"/>
    <property type="match status" value="1"/>
</dbReference>
<comment type="caution">
    <text evidence="2">The sequence shown here is derived from an EMBL/GenBank/DDBJ whole genome shotgun (WGS) entry which is preliminary data.</text>
</comment>
<proteinExistence type="predicted"/>
<dbReference type="EMBL" id="JAAKGU010000020">
    <property type="protein sequence ID" value="NGM85589.1"/>
    <property type="molecule type" value="Genomic_DNA"/>
</dbReference>
<evidence type="ECO:0000313" key="3">
    <source>
        <dbReference type="Proteomes" id="UP000480151"/>
    </source>
</evidence>
<reference evidence="2 3" key="1">
    <citation type="submission" date="2020-02" db="EMBL/GenBank/DDBJ databases">
        <authorList>
            <person name="Gao J."/>
            <person name="Sun J."/>
        </authorList>
    </citation>
    <scope>NUCLEOTIDE SEQUENCE [LARGE SCALE GENOMIC DNA]</scope>
    <source>
        <strain evidence="2 3">7124</strain>
    </source>
</reference>
<evidence type="ECO:0000259" key="1">
    <source>
        <dbReference type="Pfam" id="PF00534"/>
    </source>
</evidence>
<dbReference type="GO" id="GO:0016757">
    <property type="term" value="F:glycosyltransferase activity"/>
    <property type="evidence" value="ECO:0007669"/>
    <property type="project" value="InterPro"/>
</dbReference>
<dbReference type="CDD" id="cd03811">
    <property type="entry name" value="GT4_GT28_WabH-like"/>
    <property type="match status" value="1"/>
</dbReference>
<dbReference type="Gene3D" id="3.40.50.2000">
    <property type="entry name" value="Glycogen Phosphorylase B"/>
    <property type="match status" value="2"/>
</dbReference>
<dbReference type="Pfam" id="PF00534">
    <property type="entry name" value="Glycos_transf_1"/>
    <property type="match status" value="1"/>
</dbReference>
<accession>A0A6M1PPI7</accession>
<dbReference type="InterPro" id="IPR001296">
    <property type="entry name" value="Glyco_trans_1"/>
</dbReference>
<dbReference type="AlphaFoldDB" id="A0A6M1PPI7"/>